<gene>
    <name evidence="2" type="ORF">CP985_02785</name>
</gene>
<feature type="transmembrane region" description="Helical" evidence="1">
    <location>
        <begin position="28"/>
        <end position="46"/>
    </location>
</feature>
<keyword evidence="1" id="KW-0472">Membrane</keyword>
<evidence type="ECO:0000313" key="2">
    <source>
        <dbReference type="EMBL" id="RXK16686.1"/>
    </source>
</evidence>
<keyword evidence="1" id="KW-1133">Transmembrane helix</keyword>
<dbReference type="Proteomes" id="UP000290092">
    <property type="component" value="Unassembled WGS sequence"/>
</dbReference>
<comment type="caution">
    <text evidence="2">The sequence shown here is derived from an EMBL/GenBank/DDBJ whole genome shotgun (WGS) entry which is preliminary data.</text>
</comment>
<keyword evidence="1" id="KW-0812">Transmembrane</keyword>
<organism evidence="2 3">
    <name type="scientific">Malaciobacter mytili LMG 24559</name>
    <dbReference type="NCBI Taxonomy" id="1032238"/>
    <lineage>
        <taxon>Bacteria</taxon>
        <taxon>Pseudomonadati</taxon>
        <taxon>Campylobacterota</taxon>
        <taxon>Epsilonproteobacteria</taxon>
        <taxon>Campylobacterales</taxon>
        <taxon>Arcobacteraceae</taxon>
        <taxon>Malaciobacter</taxon>
    </lineage>
</organism>
<dbReference type="KEGG" id="amyt:AMYT_1046"/>
<sequence>MKKVEEDELSMHKIEDYNNNESKSKRNTVKLVILIGLLIGVIYTVFKYNYSEVNDYIGTKENPGIDTTKR</sequence>
<evidence type="ECO:0000256" key="1">
    <source>
        <dbReference type="SAM" id="Phobius"/>
    </source>
</evidence>
<dbReference type="EMBL" id="NXID01000005">
    <property type="protein sequence ID" value="RXK16686.1"/>
    <property type="molecule type" value="Genomic_DNA"/>
</dbReference>
<accession>A0AAX2AK94</accession>
<keyword evidence="3" id="KW-1185">Reference proteome</keyword>
<dbReference type="RefSeq" id="WP_114841498.1">
    <property type="nucleotide sequence ID" value="NZ_CP031219.1"/>
</dbReference>
<protein>
    <submittedName>
        <fullName evidence="2">Uncharacterized protein</fullName>
    </submittedName>
</protein>
<dbReference type="AlphaFoldDB" id="A0AAX2AK94"/>
<name>A0AAX2AK94_9BACT</name>
<reference evidence="2 3" key="1">
    <citation type="submission" date="2017-09" db="EMBL/GenBank/DDBJ databases">
        <title>Genomics of the genus Arcobacter.</title>
        <authorList>
            <person name="Perez-Cataluna A."/>
            <person name="Figueras M.J."/>
            <person name="Salas-Masso N."/>
        </authorList>
    </citation>
    <scope>NUCLEOTIDE SEQUENCE [LARGE SCALE GENOMIC DNA]</scope>
    <source>
        <strain evidence="2 3">CECT 7386</strain>
    </source>
</reference>
<proteinExistence type="predicted"/>
<evidence type="ECO:0000313" key="3">
    <source>
        <dbReference type="Proteomes" id="UP000290092"/>
    </source>
</evidence>